<evidence type="ECO:0000313" key="11">
    <source>
        <dbReference type="EMBL" id="CAH1775272.1"/>
    </source>
</evidence>
<evidence type="ECO:0000256" key="2">
    <source>
        <dbReference type="ARBA" id="ARBA00004370"/>
    </source>
</evidence>
<dbReference type="GO" id="GO:0016712">
    <property type="term" value="F:oxidoreductase activity, acting on paired donors, with incorporation or reduction of molecular oxygen, reduced flavin or flavoprotein as one donor, and incorporation of one atom of oxygen"/>
    <property type="evidence" value="ECO:0007669"/>
    <property type="project" value="InterPro"/>
</dbReference>
<keyword evidence="12" id="KW-1185">Reference proteome</keyword>
<evidence type="ECO:0000256" key="10">
    <source>
        <dbReference type="RuleBase" id="RU000461"/>
    </source>
</evidence>
<evidence type="ECO:0008006" key="13">
    <source>
        <dbReference type="Google" id="ProtNLM"/>
    </source>
</evidence>
<dbReference type="InterPro" id="IPR050182">
    <property type="entry name" value="Cytochrome_P450_fam2"/>
</dbReference>
<reference evidence="11" key="1">
    <citation type="submission" date="2022-03" db="EMBL/GenBank/DDBJ databases">
        <authorList>
            <person name="Martin C."/>
        </authorList>
    </citation>
    <scope>NUCLEOTIDE SEQUENCE</scope>
</reference>
<comment type="cofactor">
    <cofactor evidence="1 9">
        <name>heme</name>
        <dbReference type="ChEBI" id="CHEBI:30413"/>
    </cofactor>
</comment>
<proteinExistence type="inferred from homology"/>
<dbReference type="FunFam" id="1.10.630.10:FF:000036">
    <property type="entry name" value="CYtochrome P450 family"/>
    <property type="match status" value="1"/>
</dbReference>
<dbReference type="GO" id="GO:0006805">
    <property type="term" value="P:xenobiotic metabolic process"/>
    <property type="evidence" value="ECO:0007669"/>
    <property type="project" value="TreeGrafter"/>
</dbReference>
<evidence type="ECO:0000256" key="7">
    <source>
        <dbReference type="ARBA" id="ARBA00023033"/>
    </source>
</evidence>
<evidence type="ECO:0000313" key="12">
    <source>
        <dbReference type="Proteomes" id="UP000749559"/>
    </source>
</evidence>
<keyword evidence="9 10" id="KW-0349">Heme</keyword>
<evidence type="ECO:0000256" key="9">
    <source>
        <dbReference type="PIRSR" id="PIRSR602401-1"/>
    </source>
</evidence>
<keyword evidence="5 10" id="KW-0560">Oxidoreductase</keyword>
<dbReference type="InterPro" id="IPR017972">
    <property type="entry name" value="Cyt_P450_CS"/>
</dbReference>
<comment type="caution">
    <text evidence="11">The sequence shown here is derived from an EMBL/GenBank/DDBJ whole genome shotgun (WGS) entry which is preliminary data.</text>
</comment>
<dbReference type="GO" id="GO:0005506">
    <property type="term" value="F:iron ion binding"/>
    <property type="evidence" value="ECO:0007669"/>
    <property type="project" value="InterPro"/>
</dbReference>
<evidence type="ECO:0000256" key="5">
    <source>
        <dbReference type="ARBA" id="ARBA00023002"/>
    </source>
</evidence>
<dbReference type="AlphaFoldDB" id="A0A8S4N4J2"/>
<dbReference type="EMBL" id="CAIIXF020000001">
    <property type="protein sequence ID" value="CAH1775272.1"/>
    <property type="molecule type" value="Genomic_DNA"/>
</dbReference>
<dbReference type="Pfam" id="PF00067">
    <property type="entry name" value="p450"/>
    <property type="match status" value="1"/>
</dbReference>
<dbReference type="Gene3D" id="1.10.630.10">
    <property type="entry name" value="Cytochrome P450"/>
    <property type="match status" value="1"/>
</dbReference>
<name>A0A8S4N4J2_OWEFU</name>
<evidence type="ECO:0000256" key="3">
    <source>
        <dbReference type="ARBA" id="ARBA00010617"/>
    </source>
</evidence>
<accession>A0A8S4N4J2</accession>
<dbReference type="OrthoDB" id="1844152at2759"/>
<keyword evidence="6 9" id="KW-0408">Iron</keyword>
<dbReference type="PRINTS" id="PR00385">
    <property type="entry name" value="P450"/>
</dbReference>
<dbReference type="GO" id="GO:0005737">
    <property type="term" value="C:cytoplasm"/>
    <property type="evidence" value="ECO:0007669"/>
    <property type="project" value="TreeGrafter"/>
</dbReference>
<dbReference type="InterPro" id="IPR008069">
    <property type="entry name" value="Cyt_P450_E_grp-I_CYP2D-like"/>
</dbReference>
<comment type="similarity">
    <text evidence="3 10">Belongs to the cytochrome P450 family.</text>
</comment>
<dbReference type="GO" id="GO:0016020">
    <property type="term" value="C:membrane"/>
    <property type="evidence" value="ECO:0007669"/>
    <property type="project" value="UniProtKB-SubCell"/>
</dbReference>
<keyword evidence="7 10" id="KW-0503">Monooxygenase</keyword>
<evidence type="ECO:0000256" key="6">
    <source>
        <dbReference type="ARBA" id="ARBA00023004"/>
    </source>
</evidence>
<protein>
    <recommendedName>
        <fullName evidence="13">Cytochrome P450</fullName>
    </recommendedName>
</protein>
<gene>
    <name evidence="11" type="ORF">OFUS_LOCUS2598</name>
</gene>
<dbReference type="GO" id="GO:0006082">
    <property type="term" value="P:organic acid metabolic process"/>
    <property type="evidence" value="ECO:0007669"/>
    <property type="project" value="TreeGrafter"/>
</dbReference>
<dbReference type="InterPro" id="IPR036396">
    <property type="entry name" value="Cyt_P450_sf"/>
</dbReference>
<dbReference type="InterPro" id="IPR001128">
    <property type="entry name" value="Cyt_P450"/>
</dbReference>
<organism evidence="11 12">
    <name type="scientific">Owenia fusiformis</name>
    <name type="common">Polychaete worm</name>
    <dbReference type="NCBI Taxonomy" id="6347"/>
    <lineage>
        <taxon>Eukaryota</taxon>
        <taxon>Metazoa</taxon>
        <taxon>Spiralia</taxon>
        <taxon>Lophotrochozoa</taxon>
        <taxon>Annelida</taxon>
        <taxon>Polychaeta</taxon>
        <taxon>Sedentaria</taxon>
        <taxon>Canalipalpata</taxon>
        <taxon>Sabellida</taxon>
        <taxon>Oweniida</taxon>
        <taxon>Oweniidae</taxon>
        <taxon>Owenia</taxon>
    </lineage>
</organism>
<evidence type="ECO:0000256" key="8">
    <source>
        <dbReference type="ARBA" id="ARBA00023136"/>
    </source>
</evidence>
<dbReference type="PRINTS" id="PR00463">
    <property type="entry name" value="EP450I"/>
</dbReference>
<dbReference type="Proteomes" id="UP000749559">
    <property type="component" value="Unassembled WGS sequence"/>
</dbReference>
<keyword evidence="8" id="KW-0472">Membrane</keyword>
<evidence type="ECO:0000256" key="4">
    <source>
        <dbReference type="ARBA" id="ARBA00022723"/>
    </source>
</evidence>
<comment type="subcellular location">
    <subcellularLocation>
        <location evidence="2">Membrane</location>
    </subcellularLocation>
</comment>
<dbReference type="PANTHER" id="PTHR24300:SF403">
    <property type="entry name" value="CYTOCHROME P450 306A1"/>
    <property type="match status" value="1"/>
</dbReference>
<dbReference type="GO" id="GO:0020037">
    <property type="term" value="F:heme binding"/>
    <property type="evidence" value="ECO:0007669"/>
    <property type="project" value="InterPro"/>
</dbReference>
<evidence type="ECO:0000256" key="1">
    <source>
        <dbReference type="ARBA" id="ARBA00001971"/>
    </source>
</evidence>
<dbReference type="PANTHER" id="PTHR24300">
    <property type="entry name" value="CYTOCHROME P450 508A4-RELATED"/>
    <property type="match status" value="1"/>
</dbReference>
<keyword evidence="4 9" id="KW-0479">Metal-binding</keyword>
<dbReference type="InterPro" id="IPR002401">
    <property type="entry name" value="Cyt_P450_E_grp-I"/>
</dbReference>
<dbReference type="SUPFAM" id="SSF48264">
    <property type="entry name" value="Cytochrome P450"/>
    <property type="match status" value="1"/>
</dbReference>
<sequence length="427" mass="48481">MGRKPVVVLNSYAAIKEAFVRQGDVFAGRPPMFITDDMAGMLGLAASEGPLWKEQRHFALGVLKDFGMGKTYMEPRIQDEITIFLAEIEKENGVAFDMWNIIGKAVANIICLLVFGERVTYDNEDIQLYLEYLNKNVEHIGASSVLNYFPFLKYIPGDPFKFKEALENDEPLTEFLERTIAEHKKTHSPVNIKDFLDAYLKEMAAQEKINPGKHGFTDDQLLEVISDLFAAGTDTMINTLRWGILYLAINQDIQAKIHQELDDNIGTEAMISMADKPKVPYTDACIMEIQRFANIIPFALPHSTTEDVKFRQYMLPKGTMIFPNIWAALADSKLWKNPDEFDPRNFLDDKGKVNKPAHFIPFSLGKRMCLGESLARTELFLFFTSMLQRFHFRLPPDLPLPSLQGKIGLTICALPYKVLAIKRTAVL</sequence>
<dbReference type="PRINTS" id="PR01686">
    <property type="entry name" value="EP450ICYP2D"/>
</dbReference>
<feature type="binding site" description="axial binding residue" evidence="9">
    <location>
        <position position="369"/>
    </location>
    <ligand>
        <name>heme</name>
        <dbReference type="ChEBI" id="CHEBI:30413"/>
    </ligand>
    <ligandPart>
        <name>Fe</name>
        <dbReference type="ChEBI" id="CHEBI:18248"/>
    </ligandPart>
</feature>
<dbReference type="PROSITE" id="PS00086">
    <property type="entry name" value="CYTOCHROME_P450"/>
    <property type="match status" value="1"/>
</dbReference>
<dbReference type="GO" id="GO:0008395">
    <property type="term" value="F:steroid hydroxylase activity"/>
    <property type="evidence" value="ECO:0007669"/>
    <property type="project" value="TreeGrafter"/>
</dbReference>